<dbReference type="InterPro" id="IPR014729">
    <property type="entry name" value="Rossmann-like_a/b/a_fold"/>
</dbReference>
<dbReference type="SUPFAM" id="SSF52402">
    <property type="entry name" value="Adenine nucleotide alpha hydrolases-like"/>
    <property type="match status" value="1"/>
</dbReference>
<dbReference type="OrthoDB" id="5419113at2"/>
<name>A0A0A6YCZ1_KOCRO</name>
<evidence type="ECO:0000256" key="1">
    <source>
        <dbReference type="ARBA" id="ARBA00008791"/>
    </source>
</evidence>
<organism evidence="3 4">
    <name type="scientific">Kocuria rosea subsp. polaris</name>
    <dbReference type="NCBI Taxonomy" id="136273"/>
    <lineage>
        <taxon>Bacteria</taxon>
        <taxon>Bacillati</taxon>
        <taxon>Actinomycetota</taxon>
        <taxon>Actinomycetes</taxon>
        <taxon>Micrococcales</taxon>
        <taxon>Micrococcaceae</taxon>
        <taxon>Kocuria</taxon>
    </lineage>
</organism>
<dbReference type="Proteomes" id="UP000030466">
    <property type="component" value="Unassembled WGS sequence"/>
</dbReference>
<sequence length="119" mass="12463">MTVVVARTSTPEGEAALAAAVEEAGRRQEDLLVFNLEGAQLDPEGSELNGVPVTFRTPDTRNRDAVGELLDAAEQVNASAVVIGVKHRSPVGKLLLGSAAQQVLLEANAPVIAVKPRRS</sequence>
<dbReference type="GeneID" id="64346738"/>
<evidence type="ECO:0000313" key="4">
    <source>
        <dbReference type="Proteomes" id="UP000030466"/>
    </source>
</evidence>
<comment type="caution">
    <text evidence="3">The sequence shown here is derived from an EMBL/GenBank/DDBJ whole genome shotgun (WGS) entry which is preliminary data.</text>
</comment>
<dbReference type="PRINTS" id="PR01438">
    <property type="entry name" value="UNVRSLSTRESS"/>
</dbReference>
<accession>A0A0A6YCZ1</accession>
<dbReference type="InterPro" id="IPR006015">
    <property type="entry name" value="Universal_stress_UspA"/>
</dbReference>
<keyword evidence="4" id="KW-1185">Reference proteome</keyword>
<gene>
    <name evidence="3" type="ORF">GY22_04185</name>
</gene>
<dbReference type="InterPro" id="IPR006016">
    <property type="entry name" value="UspA"/>
</dbReference>
<dbReference type="AlphaFoldDB" id="A0A0A6YCZ1"/>
<comment type="similarity">
    <text evidence="1">Belongs to the universal stress protein A family.</text>
</comment>
<proteinExistence type="inferred from homology"/>
<dbReference type="Gene3D" id="3.40.50.620">
    <property type="entry name" value="HUPs"/>
    <property type="match status" value="1"/>
</dbReference>
<reference evidence="3 4" key="1">
    <citation type="journal article" date="2003" name="Int. J. Syst. Evol. Microbiol.">
        <title>Kocuria polaris sp. nov., an orange-pigmented psychrophilic bacterium isolated from an Antarctic cyanobacterial mat sample.</title>
        <authorList>
            <person name="Reddy G.S."/>
            <person name="Prakash J.S."/>
            <person name="Prabahar V."/>
            <person name="Matsumoto G.I."/>
            <person name="Stackebrandt E."/>
            <person name="Shivaji S."/>
        </authorList>
    </citation>
    <scope>NUCLEOTIDE SEQUENCE [LARGE SCALE GENOMIC DNA]</scope>
    <source>
        <strain evidence="3 4">CMS 76or</strain>
    </source>
</reference>
<dbReference type="CDD" id="cd00293">
    <property type="entry name" value="USP-like"/>
    <property type="match status" value="1"/>
</dbReference>
<dbReference type="RefSeq" id="WP_017831800.1">
    <property type="nucleotide sequence ID" value="NZ_JSUH01000003.1"/>
</dbReference>
<evidence type="ECO:0000313" key="3">
    <source>
        <dbReference type="EMBL" id="KHD98277.1"/>
    </source>
</evidence>
<dbReference type="EMBL" id="JSUH01000003">
    <property type="protein sequence ID" value="KHD98277.1"/>
    <property type="molecule type" value="Genomic_DNA"/>
</dbReference>
<evidence type="ECO:0000259" key="2">
    <source>
        <dbReference type="Pfam" id="PF00582"/>
    </source>
</evidence>
<protein>
    <submittedName>
        <fullName evidence="3">Universal stress protein UspA</fullName>
    </submittedName>
</protein>
<dbReference type="Pfam" id="PF00582">
    <property type="entry name" value="Usp"/>
    <property type="match status" value="1"/>
</dbReference>
<feature type="domain" description="UspA" evidence="2">
    <location>
        <begin position="59"/>
        <end position="115"/>
    </location>
</feature>